<accession>A0AAV7NIU4</accession>
<dbReference type="EMBL" id="JANPWB010000012">
    <property type="protein sequence ID" value="KAJ1114835.1"/>
    <property type="molecule type" value="Genomic_DNA"/>
</dbReference>
<name>A0AAV7NIU4_PLEWA</name>
<sequence>MPGVVLRGKCPGGTSRLTESVEEGAGRFSNAPCRKDKESVCKMEECAVNVRQAGSSEQETKSQPGDGGTRRQAEEASPGDAEPQFKGESYISATARCGSPEENRYQETKKGEYALKPATF</sequence>
<reference evidence="2" key="1">
    <citation type="journal article" date="2022" name="bioRxiv">
        <title>Sequencing and chromosome-scale assembly of the giantPleurodeles waltlgenome.</title>
        <authorList>
            <person name="Brown T."/>
            <person name="Elewa A."/>
            <person name="Iarovenko S."/>
            <person name="Subramanian E."/>
            <person name="Araus A.J."/>
            <person name="Petzold A."/>
            <person name="Susuki M."/>
            <person name="Suzuki K.-i.T."/>
            <person name="Hayashi T."/>
            <person name="Toyoda A."/>
            <person name="Oliveira C."/>
            <person name="Osipova E."/>
            <person name="Leigh N.D."/>
            <person name="Simon A."/>
            <person name="Yun M.H."/>
        </authorList>
    </citation>
    <scope>NUCLEOTIDE SEQUENCE</scope>
    <source>
        <strain evidence="2">20211129_DDA</strain>
        <tissue evidence="2">Liver</tissue>
    </source>
</reference>
<dbReference type="AlphaFoldDB" id="A0AAV7NIU4"/>
<dbReference type="Proteomes" id="UP001066276">
    <property type="component" value="Chromosome 8"/>
</dbReference>
<feature type="region of interest" description="Disordered" evidence="1">
    <location>
        <begin position="50"/>
        <end position="120"/>
    </location>
</feature>
<feature type="region of interest" description="Disordered" evidence="1">
    <location>
        <begin position="1"/>
        <end position="33"/>
    </location>
</feature>
<organism evidence="2 3">
    <name type="scientific">Pleurodeles waltl</name>
    <name type="common">Iberian ribbed newt</name>
    <dbReference type="NCBI Taxonomy" id="8319"/>
    <lineage>
        <taxon>Eukaryota</taxon>
        <taxon>Metazoa</taxon>
        <taxon>Chordata</taxon>
        <taxon>Craniata</taxon>
        <taxon>Vertebrata</taxon>
        <taxon>Euteleostomi</taxon>
        <taxon>Amphibia</taxon>
        <taxon>Batrachia</taxon>
        <taxon>Caudata</taxon>
        <taxon>Salamandroidea</taxon>
        <taxon>Salamandridae</taxon>
        <taxon>Pleurodelinae</taxon>
        <taxon>Pleurodeles</taxon>
    </lineage>
</organism>
<comment type="caution">
    <text evidence="2">The sequence shown here is derived from an EMBL/GenBank/DDBJ whole genome shotgun (WGS) entry which is preliminary data.</text>
</comment>
<evidence type="ECO:0000313" key="3">
    <source>
        <dbReference type="Proteomes" id="UP001066276"/>
    </source>
</evidence>
<evidence type="ECO:0000313" key="2">
    <source>
        <dbReference type="EMBL" id="KAJ1114835.1"/>
    </source>
</evidence>
<evidence type="ECO:0000256" key="1">
    <source>
        <dbReference type="SAM" id="MobiDB-lite"/>
    </source>
</evidence>
<protein>
    <submittedName>
        <fullName evidence="2">Uncharacterized protein</fullName>
    </submittedName>
</protein>
<feature type="compositionally biased region" description="Polar residues" evidence="1">
    <location>
        <begin position="52"/>
        <end position="63"/>
    </location>
</feature>
<feature type="compositionally biased region" description="Basic and acidic residues" evidence="1">
    <location>
        <begin position="99"/>
        <end position="113"/>
    </location>
</feature>
<gene>
    <name evidence="2" type="ORF">NDU88_003065</name>
</gene>
<keyword evidence="3" id="KW-1185">Reference proteome</keyword>
<proteinExistence type="predicted"/>